<proteinExistence type="predicted"/>
<name>A0A8R7TT48_TRIUA</name>
<dbReference type="Proteomes" id="UP000015106">
    <property type="component" value="Chromosome 3"/>
</dbReference>
<keyword evidence="3" id="KW-1185">Reference proteome</keyword>
<reference evidence="2" key="2">
    <citation type="submission" date="2018-03" db="EMBL/GenBank/DDBJ databases">
        <title>The Triticum urartu genome reveals the dynamic nature of wheat genome evolution.</title>
        <authorList>
            <person name="Ling H."/>
            <person name="Ma B."/>
            <person name="Shi X."/>
            <person name="Liu H."/>
            <person name="Dong L."/>
            <person name="Sun H."/>
            <person name="Cao Y."/>
            <person name="Gao Q."/>
            <person name="Zheng S."/>
            <person name="Li Y."/>
            <person name="Yu Y."/>
            <person name="Du H."/>
            <person name="Qi M."/>
            <person name="Li Y."/>
            <person name="Yu H."/>
            <person name="Cui Y."/>
            <person name="Wang N."/>
            <person name="Chen C."/>
            <person name="Wu H."/>
            <person name="Zhao Y."/>
            <person name="Zhang J."/>
            <person name="Li Y."/>
            <person name="Zhou W."/>
            <person name="Zhang B."/>
            <person name="Hu W."/>
            <person name="Eijk M."/>
            <person name="Tang J."/>
            <person name="Witsenboer H."/>
            <person name="Zhao S."/>
            <person name="Li Z."/>
            <person name="Zhang A."/>
            <person name="Wang D."/>
            <person name="Liang C."/>
        </authorList>
    </citation>
    <scope>NUCLEOTIDE SEQUENCE [LARGE SCALE GENOMIC DNA]</scope>
    <source>
        <strain evidence="2">cv. G1812</strain>
    </source>
</reference>
<dbReference type="Gene3D" id="1.10.340.70">
    <property type="match status" value="1"/>
</dbReference>
<organism evidence="2 3">
    <name type="scientific">Triticum urartu</name>
    <name type="common">Red wild einkorn</name>
    <name type="synonym">Crithodium urartu</name>
    <dbReference type="NCBI Taxonomy" id="4572"/>
    <lineage>
        <taxon>Eukaryota</taxon>
        <taxon>Viridiplantae</taxon>
        <taxon>Streptophyta</taxon>
        <taxon>Embryophyta</taxon>
        <taxon>Tracheophyta</taxon>
        <taxon>Spermatophyta</taxon>
        <taxon>Magnoliopsida</taxon>
        <taxon>Liliopsida</taxon>
        <taxon>Poales</taxon>
        <taxon>Poaceae</taxon>
        <taxon>BOP clade</taxon>
        <taxon>Pooideae</taxon>
        <taxon>Triticodae</taxon>
        <taxon>Triticeae</taxon>
        <taxon>Triticinae</taxon>
        <taxon>Triticum</taxon>
    </lineage>
</organism>
<evidence type="ECO:0000313" key="2">
    <source>
        <dbReference type="EnsemblPlants" id="TuG1812G0300001493.01.T01.cds277512"/>
    </source>
</evidence>
<reference evidence="2" key="3">
    <citation type="submission" date="2022-06" db="UniProtKB">
        <authorList>
            <consortium name="EnsemblPlants"/>
        </authorList>
    </citation>
    <scope>IDENTIFICATION</scope>
</reference>
<feature type="domain" description="Integrase zinc-binding" evidence="1">
    <location>
        <begin position="42"/>
        <end position="92"/>
    </location>
</feature>
<sequence length="92" mass="10203">YEVGSKAQQLIQQLAVSTENAEGFSLQQGIIKFQDRIWIGANSALKTKLISSFHDSAMGGHSGILATYQRVHKLFAWSGLKNDVTEYVQQCD</sequence>
<evidence type="ECO:0000259" key="1">
    <source>
        <dbReference type="Pfam" id="PF17921"/>
    </source>
</evidence>
<dbReference type="EnsemblPlants" id="TuG1812G0300001493.01.T01">
    <property type="protein sequence ID" value="TuG1812G0300001493.01.T01.cds277512"/>
    <property type="gene ID" value="TuG1812G0300001493.01"/>
</dbReference>
<evidence type="ECO:0000313" key="3">
    <source>
        <dbReference type="Proteomes" id="UP000015106"/>
    </source>
</evidence>
<dbReference type="Gramene" id="TuG1812G0300001493.01.T01">
    <property type="protein sequence ID" value="TuG1812G0300001493.01.T01.cds277512"/>
    <property type="gene ID" value="TuG1812G0300001493.01"/>
</dbReference>
<dbReference type="InterPro" id="IPR041588">
    <property type="entry name" value="Integrase_H2C2"/>
</dbReference>
<accession>A0A8R7TT48</accession>
<reference evidence="3" key="1">
    <citation type="journal article" date="2013" name="Nature">
        <title>Draft genome of the wheat A-genome progenitor Triticum urartu.</title>
        <authorList>
            <person name="Ling H.Q."/>
            <person name="Zhao S."/>
            <person name="Liu D."/>
            <person name="Wang J."/>
            <person name="Sun H."/>
            <person name="Zhang C."/>
            <person name="Fan H."/>
            <person name="Li D."/>
            <person name="Dong L."/>
            <person name="Tao Y."/>
            <person name="Gao C."/>
            <person name="Wu H."/>
            <person name="Li Y."/>
            <person name="Cui Y."/>
            <person name="Guo X."/>
            <person name="Zheng S."/>
            <person name="Wang B."/>
            <person name="Yu K."/>
            <person name="Liang Q."/>
            <person name="Yang W."/>
            <person name="Lou X."/>
            <person name="Chen J."/>
            <person name="Feng M."/>
            <person name="Jian J."/>
            <person name="Zhang X."/>
            <person name="Luo G."/>
            <person name="Jiang Y."/>
            <person name="Liu J."/>
            <person name="Wang Z."/>
            <person name="Sha Y."/>
            <person name="Zhang B."/>
            <person name="Wu H."/>
            <person name="Tang D."/>
            <person name="Shen Q."/>
            <person name="Xue P."/>
            <person name="Zou S."/>
            <person name="Wang X."/>
            <person name="Liu X."/>
            <person name="Wang F."/>
            <person name="Yang Y."/>
            <person name="An X."/>
            <person name="Dong Z."/>
            <person name="Zhang K."/>
            <person name="Zhang X."/>
            <person name="Luo M.C."/>
            <person name="Dvorak J."/>
            <person name="Tong Y."/>
            <person name="Wang J."/>
            <person name="Yang H."/>
            <person name="Li Z."/>
            <person name="Wang D."/>
            <person name="Zhang A."/>
            <person name="Wang J."/>
        </authorList>
    </citation>
    <scope>NUCLEOTIDE SEQUENCE</scope>
    <source>
        <strain evidence="3">cv. G1812</strain>
    </source>
</reference>
<dbReference type="AlphaFoldDB" id="A0A8R7TT48"/>
<protein>
    <recommendedName>
        <fullName evidence="1">Integrase zinc-binding domain-containing protein</fullName>
    </recommendedName>
</protein>
<dbReference type="Pfam" id="PF17921">
    <property type="entry name" value="Integrase_H2C2"/>
    <property type="match status" value="1"/>
</dbReference>